<sequence>MSGIPPSNSNNGQSWNSTELPGALYDDGYYRATDEYGPAAAGWDQNIQEEGSVPGLTVPEYGPPPEYQAALGLSSEGSSYVGHDLHAAQLENVGAYDASMLVGFTQQQYYPEQVDHAHHQTHYAPAQEPTYGQAPYVPDHLYGNTQGHPTWPPMNHQPFQDAFIPPVPPSHVPAPPLSVPVVHSAPVPVAGPALPSQPGTNNPQAANAHVSRPKKPCPTCGRFFDPKPSNWDRHQRTHTKTMRFGCTICEAKRVTQDQVIVHYIRKHLGVPGHLVPLPEERNEAREHAVEL</sequence>
<feature type="region of interest" description="Disordered" evidence="1">
    <location>
        <begin position="1"/>
        <end position="20"/>
    </location>
</feature>
<evidence type="ECO:0000313" key="2">
    <source>
        <dbReference type="EMBL" id="KEP45829.1"/>
    </source>
</evidence>
<evidence type="ECO:0008006" key="4">
    <source>
        <dbReference type="Google" id="ProtNLM"/>
    </source>
</evidence>
<dbReference type="InterPro" id="IPR036236">
    <property type="entry name" value="Znf_C2H2_sf"/>
</dbReference>
<dbReference type="SUPFAM" id="SSF57667">
    <property type="entry name" value="beta-beta-alpha zinc fingers"/>
    <property type="match status" value="1"/>
</dbReference>
<accession>A0A074RGE0</accession>
<dbReference type="EMBL" id="AZST01001465">
    <property type="protein sequence ID" value="KEP45829.1"/>
    <property type="molecule type" value="Genomic_DNA"/>
</dbReference>
<reference evidence="2 3" key="1">
    <citation type="submission" date="2013-12" db="EMBL/GenBank/DDBJ databases">
        <authorList>
            <person name="Cubeta M."/>
            <person name="Pakala S."/>
            <person name="Fedorova N."/>
            <person name="Thomas E."/>
            <person name="Dean R."/>
            <person name="Jabaji S."/>
            <person name="Neate S."/>
            <person name="Toda T."/>
            <person name="Tavantzis S."/>
            <person name="Vilgalys R."/>
            <person name="Bharathan N."/>
            <person name="Pakala S."/>
            <person name="Losada L.S."/>
            <person name="Zafar N."/>
            <person name="Nierman W."/>
        </authorList>
    </citation>
    <scope>NUCLEOTIDE SEQUENCE [LARGE SCALE GENOMIC DNA]</scope>
    <source>
        <strain evidence="2 3">123E</strain>
    </source>
</reference>
<keyword evidence="3" id="KW-1185">Reference proteome</keyword>
<evidence type="ECO:0000256" key="1">
    <source>
        <dbReference type="SAM" id="MobiDB-lite"/>
    </source>
</evidence>
<proteinExistence type="predicted"/>
<evidence type="ECO:0000313" key="3">
    <source>
        <dbReference type="Proteomes" id="UP000027456"/>
    </source>
</evidence>
<dbReference type="OrthoDB" id="3275607at2759"/>
<feature type="region of interest" description="Disordered" evidence="1">
    <location>
        <begin position="195"/>
        <end position="214"/>
    </location>
</feature>
<dbReference type="Proteomes" id="UP000027456">
    <property type="component" value="Unassembled WGS sequence"/>
</dbReference>
<name>A0A074RGE0_9AGAM</name>
<gene>
    <name evidence="2" type="ORF">V565_238090</name>
</gene>
<feature type="compositionally biased region" description="Polar residues" evidence="1">
    <location>
        <begin position="1"/>
        <end position="19"/>
    </location>
</feature>
<dbReference type="HOGENOM" id="CLU_956944_0_0_1"/>
<organism evidence="2 3">
    <name type="scientific">Rhizoctonia solani 123E</name>
    <dbReference type="NCBI Taxonomy" id="1423351"/>
    <lineage>
        <taxon>Eukaryota</taxon>
        <taxon>Fungi</taxon>
        <taxon>Dikarya</taxon>
        <taxon>Basidiomycota</taxon>
        <taxon>Agaricomycotina</taxon>
        <taxon>Agaricomycetes</taxon>
        <taxon>Cantharellales</taxon>
        <taxon>Ceratobasidiaceae</taxon>
        <taxon>Rhizoctonia</taxon>
    </lineage>
</organism>
<comment type="caution">
    <text evidence="2">The sequence shown here is derived from an EMBL/GenBank/DDBJ whole genome shotgun (WGS) entry which is preliminary data.</text>
</comment>
<dbReference type="AlphaFoldDB" id="A0A074RGE0"/>
<protein>
    <recommendedName>
        <fullName evidence="4">C2H2-type domain-containing protein</fullName>
    </recommendedName>
</protein>
<dbReference type="Gene3D" id="3.30.160.60">
    <property type="entry name" value="Classic Zinc Finger"/>
    <property type="match status" value="1"/>
</dbReference>